<dbReference type="InterPro" id="IPR036396">
    <property type="entry name" value="Cyt_P450_sf"/>
</dbReference>
<dbReference type="SUPFAM" id="SSF48264">
    <property type="entry name" value="Cytochrome P450"/>
    <property type="match status" value="1"/>
</dbReference>
<proteinExistence type="predicted"/>
<name>A0ABR1J0M4_9AGAR</name>
<feature type="chain" id="PRO_5046498258" description="Cytochrome P450" evidence="1">
    <location>
        <begin position="23"/>
        <end position="432"/>
    </location>
</feature>
<evidence type="ECO:0000313" key="3">
    <source>
        <dbReference type="Proteomes" id="UP001498398"/>
    </source>
</evidence>
<keyword evidence="3" id="KW-1185">Reference proteome</keyword>
<evidence type="ECO:0008006" key="4">
    <source>
        <dbReference type="Google" id="ProtNLM"/>
    </source>
</evidence>
<accession>A0ABR1J0M4</accession>
<organism evidence="2 3">
    <name type="scientific">Marasmiellus scandens</name>
    <dbReference type="NCBI Taxonomy" id="2682957"/>
    <lineage>
        <taxon>Eukaryota</taxon>
        <taxon>Fungi</taxon>
        <taxon>Dikarya</taxon>
        <taxon>Basidiomycota</taxon>
        <taxon>Agaricomycotina</taxon>
        <taxon>Agaricomycetes</taxon>
        <taxon>Agaricomycetidae</taxon>
        <taxon>Agaricales</taxon>
        <taxon>Marasmiineae</taxon>
        <taxon>Omphalotaceae</taxon>
        <taxon>Marasmiellus</taxon>
    </lineage>
</organism>
<dbReference type="Proteomes" id="UP001498398">
    <property type="component" value="Unassembled WGS sequence"/>
</dbReference>
<keyword evidence="1" id="KW-0732">Signal</keyword>
<evidence type="ECO:0000313" key="2">
    <source>
        <dbReference type="EMBL" id="KAK7444338.1"/>
    </source>
</evidence>
<feature type="signal peptide" evidence="1">
    <location>
        <begin position="1"/>
        <end position="22"/>
    </location>
</feature>
<dbReference type="EMBL" id="JBANRG010000051">
    <property type="protein sequence ID" value="KAK7444338.1"/>
    <property type="molecule type" value="Genomic_DNA"/>
</dbReference>
<gene>
    <name evidence="2" type="ORF">VKT23_015350</name>
</gene>
<comment type="caution">
    <text evidence="2">The sequence shown here is derived from an EMBL/GenBank/DDBJ whole genome shotgun (WGS) entry which is preliminary data.</text>
</comment>
<dbReference type="Gene3D" id="1.10.630.10">
    <property type="entry name" value="Cytochrome P450"/>
    <property type="match status" value="1"/>
</dbReference>
<protein>
    <recommendedName>
        <fullName evidence="4">Cytochrome P450</fullName>
    </recommendedName>
</protein>
<reference evidence="2 3" key="1">
    <citation type="submission" date="2024-01" db="EMBL/GenBank/DDBJ databases">
        <title>A draft genome for the cacao thread blight pathogen Marasmiellus scandens.</title>
        <authorList>
            <person name="Baruah I.K."/>
            <person name="Leung J."/>
            <person name="Bukari Y."/>
            <person name="Amoako-Attah I."/>
            <person name="Meinhardt L.W."/>
            <person name="Bailey B.A."/>
            <person name="Cohen S.P."/>
        </authorList>
    </citation>
    <scope>NUCLEOTIDE SEQUENCE [LARGE SCALE GENOMIC DNA]</scope>
    <source>
        <strain evidence="2 3">GH-19</strain>
    </source>
</reference>
<evidence type="ECO:0000256" key="1">
    <source>
        <dbReference type="SAM" id="SignalP"/>
    </source>
</evidence>
<sequence length="432" mass="48845">MFSMSNLLHVLALAMLVVLCRWSYRRLSSRTQHKDPTAAPSTDLNEHSKSSDPIYHTSWAAIETLLNPKGLAIIDLLSARAIPNKRLIHAFNLSNTFVSEDPDIHTKFRAQASQLLQHSFRRGWSVFFDICLEAVDTSLPQDTDHDGRKRFDTFIQTITLRVVLAGLLCTDRRAEDFDAHDLEMTASLISKLWSLSKVTCPDPALLSQLNVHLHRLFGDHQPFENPLDFVIPSWETLWRVVAMTVASTHQDTRYRVAFSRLRAVPTEKTFKFADKQDHISPQSIITEVLRLHPPSRHIHRITSNPFEFVPLGIFELLPIFLRRILCRSSHEVADIEKLHRSQESWGLSSDIFNPMRHEDPEPTGDSKPGTLLAFGGGPLQCVAKKWAPIAAAFIAAAVLDRIGPDSGHNIVEGDHVGGRDGWDGWFIMKVRL</sequence>